<organism evidence="1 2">
    <name type="scientific">Phyllobacterium phragmitis</name>
    <dbReference type="NCBI Taxonomy" id="2670329"/>
    <lineage>
        <taxon>Bacteria</taxon>
        <taxon>Pseudomonadati</taxon>
        <taxon>Pseudomonadota</taxon>
        <taxon>Alphaproteobacteria</taxon>
        <taxon>Hyphomicrobiales</taxon>
        <taxon>Phyllobacteriaceae</taxon>
        <taxon>Phyllobacterium</taxon>
    </lineage>
</organism>
<gene>
    <name evidence="1" type="ORF">PPNSA23_44640</name>
</gene>
<reference evidence="1 2" key="1">
    <citation type="submission" date="2024-10" db="EMBL/GenBank/DDBJ databases">
        <title>Isolation, draft genome sequencing and identification of Phyllobacterium sp. NSA23, isolated from leaf soil.</title>
        <authorList>
            <person name="Akita H."/>
        </authorList>
    </citation>
    <scope>NUCLEOTIDE SEQUENCE [LARGE SCALE GENOMIC DNA]</scope>
    <source>
        <strain evidence="1 2">NSA23</strain>
    </source>
</reference>
<dbReference type="Proteomes" id="UP001628091">
    <property type="component" value="Unassembled WGS sequence"/>
</dbReference>
<comment type="caution">
    <text evidence="1">The sequence shown here is derived from an EMBL/GenBank/DDBJ whole genome shotgun (WGS) entry which is preliminary data.</text>
</comment>
<name>A0ABQ0H6H2_9HYPH</name>
<evidence type="ECO:0008006" key="3">
    <source>
        <dbReference type="Google" id="ProtNLM"/>
    </source>
</evidence>
<protein>
    <recommendedName>
        <fullName evidence="3">Alpha-L-rhamnosidase six-hairpin glycosidase domain-containing protein</fullName>
    </recommendedName>
</protein>
<dbReference type="EMBL" id="BAAFZP010000002">
    <property type="protein sequence ID" value="GAB1584521.1"/>
    <property type="molecule type" value="Genomic_DNA"/>
</dbReference>
<proteinExistence type="predicted"/>
<keyword evidence="2" id="KW-1185">Reference proteome</keyword>
<evidence type="ECO:0000313" key="2">
    <source>
        <dbReference type="Proteomes" id="UP001628091"/>
    </source>
</evidence>
<dbReference type="RefSeq" id="WP_407866910.1">
    <property type="nucleotide sequence ID" value="NZ_BAAFZP010000002.1"/>
</dbReference>
<accession>A0ABQ0H6H2</accession>
<evidence type="ECO:0000313" key="1">
    <source>
        <dbReference type="EMBL" id="GAB1584521.1"/>
    </source>
</evidence>
<sequence length="842" mass="93459">MNMAVISAADIDYLRRPLGEGMPLTYWQLGATAEARYDVPDQPMKGEMDPFFFLTKHKNFIPHEYPCRTDFAAERRGKRPHVAGAFSLSRFWLPFGSPRVDLSGFWFRPTVIGTWARTMITAKDTGCAILRLGTCGGAVLFVNGTEIGWMADYIRNLEAKKEFSVELQAGENEIEIFFDDLAERDARYFFQLDYVSGPEAEQALPVPIRAAVAAEIEAALDKMHFERPVYRSGEVALVTPAALSLDASAEVTIAGDFMSREEPMKILRHLQAGKTRIVVGETDALPSDFRHFHVDLSVGGFTASRVFGVEICHAERQGKAPANIADRIREALDEISVYGEPDNVTALARLGSGRFGPETDRMIADTLPTIMDCHDCADFALVPLLWCRIVYEPDIAQEVVAEIDEAILSYRYWMDEPGNDVQWYFSENHALLFHTAAYLAGALLPEARFKRSGRFGREQSAVGLSRVRAWLDHFEKWEMAEFNSAPYFPIDLKGLTALFALAPDADIRERARNAIRRLVTIVARSAHHGILTGAQGRSYEHTLRAAGSLELSGIARLIWGTGNYGRRVHALPQLALCLRDRGLHIPPKLAAVADWQMDQAQEWCFAQGQDRMARLYHYKTQAYSIGTAARYRWNEWGYQETVLHIRLGDNPDAQLWINHPGETIHSGYGRPSYWGGSGSLPRLWHYRALAVMIFECAPEQPGFTHAWFPRQVFDASTVSGDTAVARSGNGLVLLKGSAPFELVGEGPTAGNEIRLPGRKATWIIRLGDAGRDGAEEAFASRFAGLLLSPTENGRLVINDPDYGPVTFHADGRIAAEGRVMDPAEWSVEGIVKSLPAGPIGSG</sequence>